<dbReference type="InterPro" id="IPR027417">
    <property type="entry name" value="P-loop_NTPase"/>
</dbReference>
<name>A0ABV4H2C7_9ACTN</name>
<dbReference type="PANTHER" id="PTHR42788">
    <property type="entry name" value="TAURINE IMPORT ATP-BINDING PROTEIN-RELATED"/>
    <property type="match status" value="1"/>
</dbReference>
<dbReference type="PANTHER" id="PTHR42788:SF19">
    <property type="entry name" value="ALIPHATIC SULFONATES IMPORT ATP-BINDING PROTEIN SSUB 2"/>
    <property type="match status" value="1"/>
</dbReference>
<dbReference type="Pfam" id="PF00005">
    <property type="entry name" value="ABC_tran"/>
    <property type="match status" value="1"/>
</dbReference>
<dbReference type="InterPro" id="IPR050166">
    <property type="entry name" value="ABC_transporter_ATP-bind"/>
</dbReference>
<reference evidence="5 6" key="1">
    <citation type="submission" date="2024-07" db="EMBL/GenBank/DDBJ databases">
        <authorList>
            <person name="Thanompreechachai J."/>
            <person name="Duangmal K."/>
        </authorList>
    </citation>
    <scope>NUCLEOTIDE SEQUENCE [LARGE SCALE GENOMIC DNA]</scope>
    <source>
        <strain evidence="5 6">LSe6-4</strain>
    </source>
</reference>
<feature type="domain" description="ABC transporter" evidence="4">
    <location>
        <begin position="30"/>
        <end position="256"/>
    </location>
</feature>
<proteinExistence type="predicted"/>
<dbReference type="InterPro" id="IPR003439">
    <property type="entry name" value="ABC_transporter-like_ATP-bd"/>
</dbReference>
<accession>A0ABV4H2C7</accession>
<keyword evidence="6" id="KW-1185">Reference proteome</keyword>
<dbReference type="EMBL" id="JBGFTU010000012">
    <property type="protein sequence ID" value="MEZ0165474.1"/>
    <property type="molecule type" value="Genomic_DNA"/>
</dbReference>
<keyword evidence="3 5" id="KW-0067">ATP-binding</keyword>
<gene>
    <name evidence="5" type="ORF">AB2L27_11965</name>
</gene>
<organism evidence="5 6">
    <name type="scientific">Kineococcus halophytocola</name>
    <dbReference type="NCBI Taxonomy" id="3234027"/>
    <lineage>
        <taxon>Bacteria</taxon>
        <taxon>Bacillati</taxon>
        <taxon>Actinomycetota</taxon>
        <taxon>Actinomycetes</taxon>
        <taxon>Kineosporiales</taxon>
        <taxon>Kineosporiaceae</taxon>
        <taxon>Kineococcus</taxon>
    </lineage>
</organism>
<evidence type="ECO:0000259" key="4">
    <source>
        <dbReference type="PROSITE" id="PS50893"/>
    </source>
</evidence>
<dbReference type="PROSITE" id="PS50893">
    <property type="entry name" value="ABC_TRANSPORTER_2"/>
    <property type="match status" value="1"/>
</dbReference>
<evidence type="ECO:0000313" key="5">
    <source>
        <dbReference type="EMBL" id="MEZ0165474.1"/>
    </source>
</evidence>
<dbReference type="GO" id="GO:0005524">
    <property type="term" value="F:ATP binding"/>
    <property type="evidence" value="ECO:0007669"/>
    <property type="project" value="UniProtKB-KW"/>
</dbReference>
<dbReference type="Proteomes" id="UP001565927">
    <property type="component" value="Unassembled WGS sequence"/>
</dbReference>
<comment type="caution">
    <text evidence="5">The sequence shown here is derived from an EMBL/GenBank/DDBJ whole genome shotgun (WGS) entry which is preliminary data.</text>
</comment>
<dbReference type="InterPro" id="IPR003593">
    <property type="entry name" value="AAA+_ATPase"/>
</dbReference>
<dbReference type="CDD" id="cd03293">
    <property type="entry name" value="ABC_NrtD_SsuB_transporters"/>
    <property type="match status" value="1"/>
</dbReference>
<evidence type="ECO:0000313" key="6">
    <source>
        <dbReference type="Proteomes" id="UP001565927"/>
    </source>
</evidence>
<evidence type="ECO:0000256" key="3">
    <source>
        <dbReference type="ARBA" id="ARBA00022840"/>
    </source>
</evidence>
<evidence type="ECO:0000256" key="2">
    <source>
        <dbReference type="ARBA" id="ARBA00022741"/>
    </source>
</evidence>
<protein>
    <submittedName>
        <fullName evidence="5">ABC transporter ATP-binding protein</fullName>
    </submittedName>
</protein>
<dbReference type="SMART" id="SM00382">
    <property type="entry name" value="AAA"/>
    <property type="match status" value="1"/>
</dbReference>
<keyword evidence="1" id="KW-0813">Transport</keyword>
<keyword evidence="2" id="KW-0547">Nucleotide-binding</keyword>
<evidence type="ECO:0000256" key="1">
    <source>
        <dbReference type="ARBA" id="ARBA00022448"/>
    </source>
</evidence>
<dbReference type="Gene3D" id="3.40.50.300">
    <property type="entry name" value="P-loop containing nucleotide triphosphate hydrolases"/>
    <property type="match status" value="1"/>
</dbReference>
<dbReference type="SUPFAM" id="SSF52540">
    <property type="entry name" value="P-loop containing nucleoside triphosphate hydrolases"/>
    <property type="match status" value="1"/>
</dbReference>
<sequence length="277" mass="29205">MPGPMEEIVTTAPTVPASALPGTGVDAAGVVLRGVSRTFGDHRVLAPLDLDLAAGSTVALVGASGSGKSTLLRLVAGLDAPSTGAVQIAGEPVRGVHPRTAVVFQEPRLLPWRDLAGNVAFGLPRGTNRAEGRAEVLRWLEVVGLEEFAGHRPRRVSGGMAQRTALARALVRRPGVLLLDEPFAALDALTRLKMQDLLDEVQRSTGATVVFVTHDVDEALHLADRVLVLGKDGPDEDGARIVRDLAVEAPRPRDRADAATARLRVELLDLLGVPRSA</sequence>